<keyword evidence="1" id="KW-0175">Coiled coil</keyword>
<dbReference type="RefSeq" id="WP_346173065.1">
    <property type="nucleotide sequence ID" value="NZ_BAAASD010000002.1"/>
</dbReference>
<dbReference type="Proteomes" id="UP001500253">
    <property type="component" value="Unassembled WGS sequence"/>
</dbReference>
<dbReference type="Pfam" id="PF02575">
    <property type="entry name" value="YbaB_DNA_bd"/>
    <property type="match status" value="1"/>
</dbReference>
<reference evidence="3 4" key="1">
    <citation type="journal article" date="2019" name="Int. J. Syst. Evol. Microbiol.">
        <title>The Global Catalogue of Microorganisms (GCM) 10K type strain sequencing project: providing services to taxonomists for standard genome sequencing and annotation.</title>
        <authorList>
            <consortium name="The Broad Institute Genomics Platform"/>
            <consortium name="The Broad Institute Genome Sequencing Center for Infectious Disease"/>
            <person name="Wu L."/>
            <person name="Ma J."/>
        </authorList>
    </citation>
    <scope>NUCLEOTIDE SEQUENCE [LARGE SCALE GENOMIC DNA]</scope>
    <source>
        <strain evidence="3 4">JCM 4316</strain>
    </source>
</reference>
<evidence type="ECO:0000313" key="4">
    <source>
        <dbReference type="Proteomes" id="UP001500253"/>
    </source>
</evidence>
<proteinExistence type="predicted"/>
<dbReference type="SUPFAM" id="SSF82607">
    <property type="entry name" value="YbaB-like"/>
    <property type="match status" value="1"/>
</dbReference>
<organism evidence="3 4">
    <name type="scientific">Streptomyces cuspidosporus</name>
    <dbReference type="NCBI Taxonomy" id="66882"/>
    <lineage>
        <taxon>Bacteria</taxon>
        <taxon>Bacillati</taxon>
        <taxon>Actinomycetota</taxon>
        <taxon>Actinomycetes</taxon>
        <taxon>Kitasatosporales</taxon>
        <taxon>Streptomycetaceae</taxon>
        <taxon>Streptomyces</taxon>
    </lineage>
</organism>
<accession>A0ABN3FEP8</accession>
<evidence type="ECO:0008006" key="5">
    <source>
        <dbReference type="Google" id="ProtNLM"/>
    </source>
</evidence>
<dbReference type="InterPro" id="IPR004401">
    <property type="entry name" value="YbaB/EbfC"/>
</dbReference>
<feature type="region of interest" description="Disordered" evidence="2">
    <location>
        <begin position="123"/>
        <end position="148"/>
    </location>
</feature>
<gene>
    <name evidence="3" type="ORF">GCM10010246_07950</name>
</gene>
<sequence length="148" mass="16047">MSEPMQERIAQAMAELQATQAAVARAEAELRQASATVRSSDRVVEATVGAQGELTGLKFLDNKHQNMTGPQLASSIMEAVRQGRAQMARRVMDTFAPFTQPGPEGSMRRGIDLDWNRVFGSALDGGGQAGSGRSQRNRLLDEIDEDID</sequence>
<comment type="caution">
    <text evidence="3">The sequence shown here is derived from an EMBL/GenBank/DDBJ whole genome shotgun (WGS) entry which is preliminary data.</text>
</comment>
<dbReference type="EMBL" id="BAAASD010000002">
    <property type="protein sequence ID" value="GAA2328120.1"/>
    <property type="molecule type" value="Genomic_DNA"/>
</dbReference>
<keyword evidence="4" id="KW-1185">Reference proteome</keyword>
<dbReference type="Gene3D" id="3.30.1310.10">
    <property type="entry name" value="Nucleoid-associated protein YbaB-like domain"/>
    <property type="match status" value="1"/>
</dbReference>
<dbReference type="InterPro" id="IPR036894">
    <property type="entry name" value="YbaB-like_sf"/>
</dbReference>
<protein>
    <recommendedName>
        <fullName evidence="5">YbaB/EbfC family DNA-binding protein</fullName>
    </recommendedName>
</protein>
<name>A0ABN3FEP8_9ACTN</name>
<evidence type="ECO:0000256" key="2">
    <source>
        <dbReference type="SAM" id="MobiDB-lite"/>
    </source>
</evidence>
<evidence type="ECO:0000256" key="1">
    <source>
        <dbReference type="SAM" id="Coils"/>
    </source>
</evidence>
<evidence type="ECO:0000313" key="3">
    <source>
        <dbReference type="EMBL" id="GAA2328120.1"/>
    </source>
</evidence>
<feature type="coiled-coil region" evidence="1">
    <location>
        <begin position="9"/>
        <end position="36"/>
    </location>
</feature>